<dbReference type="Pfam" id="PF00534">
    <property type="entry name" value="Glycos_transf_1"/>
    <property type="match status" value="1"/>
</dbReference>
<keyword evidence="2" id="KW-0808">Transferase</keyword>
<evidence type="ECO:0000313" key="7">
    <source>
        <dbReference type="EMBL" id="NJC71276.1"/>
    </source>
</evidence>
<evidence type="ECO:0000256" key="4">
    <source>
        <dbReference type="SAM" id="Phobius"/>
    </source>
</evidence>
<evidence type="ECO:0000259" key="6">
    <source>
        <dbReference type="Pfam" id="PF13579"/>
    </source>
</evidence>
<name>A0ABX0XZN2_9ACTN</name>
<dbReference type="PANTHER" id="PTHR12526">
    <property type="entry name" value="GLYCOSYLTRANSFERASE"/>
    <property type="match status" value="1"/>
</dbReference>
<keyword evidence="4" id="KW-0812">Transmembrane</keyword>
<feature type="domain" description="Glycosyl transferase family 1" evidence="5">
    <location>
        <begin position="198"/>
        <end position="362"/>
    </location>
</feature>
<proteinExistence type="predicted"/>
<comment type="caution">
    <text evidence="7">The sequence shown here is derived from an EMBL/GenBank/DDBJ whole genome shotgun (WGS) entry which is preliminary data.</text>
</comment>
<dbReference type="InterPro" id="IPR028098">
    <property type="entry name" value="Glyco_trans_4-like_N"/>
</dbReference>
<evidence type="ECO:0000259" key="5">
    <source>
        <dbReference type="Pfam" id="PF00534"/>
    </source>
</evidence>
<dbReference type="InterPro" id="IPR001296">
    <property type="entry name" value="Glyco_trans_1"/>
</dbReference>
<reference evidence="7 8" key="1">
    <citation type="submission" date="2020-03" db="EMBL/GenBank/DDBJ databases">
        <title>WGS of the type strain of Planosporangium spp.</title>
        <authorList>
            <person name="Thawai C."/>
        </authorList>
    </citation>
    <scope>NUCLEOTIDE SEQUENCE [LARGE SCALE GENOMIC DNA]</scope>
    <source>
        <strain evidence="7 8">TBRC 5610</strain>
    </source>
</reference>
<sequence length="417" mass="46362">MVREHYVPQDSRVAREVDALAALGCHVDVICLRDDDQPGIERRPGVTVWRLPLRHSRGRRALRYLTEYGAFFVMAGGLVTLLHLRHRYRLIQVNSLPDALVFAAAVPRLLGAPVLLDLQECMPEFFATKFGVDMAHRAVRAIARVEQASIRFANRVITPTAQMREAFIARGAPQAKITVVMDGADQEVFHPIDVPRTETDDRSFTLVSHGTVEAHYGLDTVIEAVALLRDEIPQLRFEVYGDGSDLARLRRLAAELRVTDRVWFSGGFVPIDQLVAAIARADVGVVAMKRDPFRDVTLAGKMFDFIAMGKPVVSSRTRSVEQTFDASAVELFESGDAGDLARALRTLHAEPARRARMAERAAELADGYQWSRQRQIYGGVVSHLLDGAALGRSARRRIGTRRGRLNAGTEFEPPPPR</sequence>
<gene>
    <name evidence="7" type="ORF">HC031_16370</name>
</gene>
<feature type="domain" description="Glycosyltransferase subfamily 4-like N-terminal" evidence="6">
    <location>
        <begin position="12"/>
        <end position="180"/>
    </location>
</feature>
<dbReference type="SUPFAM" id="SSF53756">
    <property type="entry name" value="UDP-Glycosyltransferase/glycogen phosphorylase"/>
    <property type="match status" value="1"/>
</dbReference>
<dbReference type="Proteomes" id="UP000722989">
    <property type="component" value="Unassembled WGS sequence"/>
</dbReference>
<evidence type="ECO:0000256" key="3">
    <source>
        <dbReference type="SAM" id="MobiDB-lite"/>
    </source>
</evidence>
<feature type="transmembrane region" description="Helical" evidence="4">
    <location>
        <begin position="64"/>
        <end position="84"/>
    </location>
</feature>
<evidence type="ECO:0000313" key="8">
    <source>
        <dbReference type="Proteomes" id="UP000722989"/>
    </source>
</evidence>
<evidence type="ECO:0000256" key="1">
    <source>
        <dbReference type="ARBA" id="ARBA00022676"/>
    </source>
</evidence>
<keyword evidence="8" id="KW-1185">Reference proteome</keyword>
<keyword evidence="4" id="KW-1133">Transmembrane helix</keyword>
<keyword evidence="1" id="KW-0328">Glycosyltransferase</keyword>
<accession>A0ABX0XZN2</accession>
<dbReference type="Pfam" id="PF13579">
    <property type="entry name" value="Glyco_trans_4_4"/>
    <property type="match status" value="1"/>
</dbReference>
<dbReference type="Gene3D" id="3.40.50.2000">
    <property type="entry name" value="Glycogen Phosphorylase B"/>
    <property type="match status" value="2"/>
</dbReference>
<protein>
    <submittedName>
        <fullName evidence="7">Glycosyltransferase family 4 protein</fullName>
    </submittedName>
</protein>
<dbReference type="EMBL" id="JAATVY010000010">
    <property type="protein sequence ID" value="NJC71276.1"/>
    <property type="molecule type" value="Genomic_DNA"/>
</dbReference>
<keyword evidence="4" id="KW-0472">Membrane</keyword>
<organism evidence="7 8">
    <name type="scientific">Planosporangium thailandense</name>
    <dbReference type="NCBI Taxonomy" id="765197"/>
    <lineage>
        <taxon>Bacteria</taxon>
        <taxon>Bacillati</taxon>
        <taxon>Actinomycetota</taxon>
        <taxon>Actinomycetes</taxon>
        <taxon>Micromonosporales</taxon>
        <taxon>Micromonosporaceae</taxon>
        <taxon>Planosporangium</taxon>
    </lineage>
</organism>
<evidence type="ECO:0000256" key="2">
    <source>
        <dbReference type="ARBA" id="ARBA00022679"/>
    </source>
</evidence>
<feature type="region of interest" description="Disordered" evidence="3">
    <location>
        <begin position="396"/>
        <end position="417"/>
    </location>
</feature>